<proteinExistence type="inferred from homology"/>
<sequence length="280" mass="30157">MSLISISNLSYTYPSGVTALTGVSMDVAAGERVAIIGQNGAGKTTLARHLNGIYKPSDGTVRIAGQDTTDQSIAQLSASVGYVFQNPADQLFAKTVRRDVEFGPRNLAKTETERHRLTQWALEATGLTDQADHHPYHLSPAERKRVALASVLAMGTPAVVLDEPTTGQDHREVTRIQHVLGELHEQGTTVVAITHDMDFCAENFDRVIVMAHGSIIADGTPAEVFAQQDKLHEARVEQPQLLRLARELGWSATVITVGGFLEQLRAAPSAVGEETSATGE</sequence>
<evidence type="ECO:0000259" key="9">
    <source>
        <dbReference type="PROSITE" id="PS50893"/>
    </source>
</evidence>
<dbReference type="RefSeq" id="WP_141923298.1">
    <property type="nucleotide sequence ID" value="NZ_VFQC01000001.1"/>
</dbReference>
<dbReference type="Gene3D" id="3.40.50.300">
    <property type="entry name" value="P-loop containing nucleotide triphosphate hydrolases"/>
    <property type="match status" value="1"/>
</dbReference>
<dbReference type="AlphaFoldDB" id="A0A543NIS8"/>
<keyword evidence="5" id="KW-0547">Nucleotide-binding</keyword>
<name>A0A543NIS8_9ACTN</name>
<organism evidence="10 11">
    <name type="scientific">Haloactinospora alba</name>
    <dbReference type="NCBI Taxonomy" id="405555"/>
    <lineage>
        <taxon>Bacteria</taxon>
        <taxon>Bacillati</taxon>
        <taxon>Actinomycetota</taxon>
        <taxon>Actinomycetes</taxon>
        <taxon>Streptosporangiales</taxon>
        <taxon>Nocardiopsidaceae</taxon>
        <taxon>Haloactinospora</taxon>
    </lineage>
</organism>
<evidence type="ECO:0000256" key="5">
    <source>
        <dbReference type="ARBA" id="ARBA00022741"/>
    </source>
</evidence>
<keyword evidence="8" id="KW-0472">Membrane</keyword>
<keyword evidence="11" id="KW-1185">Reference proteome</keyword>
<dbReference type="GO" id="GO:0043190">
    <property type="term" value="C:ATP-binding cassette (ABC) transporter complex"/>
    <property type="evidence" value="ECO:0007669"/>
    <property type="project" value="TreeGrafter"/>
</dbReference>
<feature type="domain" description="ABC transporter" evidence="9">
    <location>
        <begin position="4"/>
        <end position="237"/>
    </location>
</feature>
<comment type="caution">
    <text evidence="10">The sequence shown here is derived from an EMBL/GenBank/DDBJ whole genome shotgun (WGS) entry which is preliminary data.</text>
</comment>
<evidence type="ECO:0000313" key="11">
    <source>
        <dbReference type="Proteomes" id="UP000317422"/>
    </source>
</evidence>
<dbReference type="Pfam" id="PF00005">
    <property type="entry name" value="ABC_tran"/>
    <property type="match status" value="1"/>
</dbReference>
<dbReference type="GO" id="GO:0016887">
    <property type="term" value="F:ATP hydrolysis activity"/>
    <property type="evidence" value="ECO:0007669"/>
    <property type="project" value="InterPro"/>
</dbReference>
<evidence type="ECO:0000256" key="4">
    <source>
        <dbReference type="ARBA" id="ARBA00022475"/>
    </source>
</evidence>
<dbReference type="GO" id="GO:0042626">
    <property type="term" value="F:ATPase-coupled transmembrane transporter activity"/>
    <property type="evidence" value="ECO:0007669"/>
    <property type="project" value="TreeGrafter"/>
</dbReference>
<keyword evidence="7" id="KW-1278">Translocase</keyword>
<keyword evidence="3" id="KW-0813">Transport</keyword>
<comment type="subcellular location">
    <subcellularLocation>
        <location evidence="1">Cell membrane</location>
    </subcellularLocation>
</comment>
<dbReference type="SUPFAM" id="SSF52540">
    <property type="entry name" value="P-loop containing nucleoside triphosphate hydrolases"/>
    <property type="match status" value="1"/>
</dbReference>
<dbReference type="EMBL" id="VFQC01000001">
    <property type="protein sequence ID" value="TQN31742.1"/>
    <property type="molecule type" value="Genomic_DNA"/>
</dbReference>
<evidence type="ECO:0000256" key="2">
    <source>
        <dbReference type="ARBA" id="ARBA00005417"/>
    </source>
</evidence>
<gene>
    <name evidence="10" type="ORF">FHX37_1662</name>
</gene>
<dbReference type="InterPro" id="IPR027417">
    <property type="entry name" value="P-loop_NTPase"/>
</dbReference>
<reference evidence="10 11" key="1">
    <citation type="submission" date="2019-06" db="EMBL/GenBank/DDBJ databases">
        <title>Sequencing the genomes of 1000 actinobacteria strains.</title>
        <authorList>
            <person name="Klenk H.-P."/>
        </authorList>
    </citation>
    <scope>NUCLEOTIDE SEQUENCE [LARGE SCALE GENOMIC DNA]</scope>
    <source>
        <strain evidence="10 11">DSM 45015</strain>
    </source>
</reference>
<evidence type="ECO:0000256" key="7">
    <source>
        <dbReference type="ARBA" id="ARBA00022967"/>
    </source>
</evidence>
<dbReference type="Proteomes" id="UP000317422">
    <property type="component" value="Unassembled WGS sequence"/>
</dbReference>
<evidence type="ECO:0000256" key="6">
    <source>
        <dbReference type="ARBA" id="ARBA00022840"/>
    </source>
</evidence>
<keyword evidence="6 10" id="KW-0067">ATP-binding</keyword>
<accession>A0A543NIS8</accession>
<dbReference type="InterPro" id="IPR050095">
    <property type="entry name" value="ECF_ABC_transporter_ATP-bd"/>
</dbReference>
<keyword evidence="4" id="KW-1003">Cell membrane</keyword>
<dbReference type="PANTHER" id="PTHR43553:SF24">
    <property type="entry name" value="ENERGY-COUPLING FACTOR TRANSPORTER ATP-BINDING PROTEIN ECFA1"/>
    <property type="match status" value="1"/>
</dbReference>
<dbReference type="InterPro" id="IPR003439">
    <property type="entry name" value="ABC_transporter-like_ATP-bd"/>
</dbReference>
<dbReference type="PROSITE" id="PS50893">
    <property type="entry name" value="ABC_TRANSPORTER_2"/>
    <property type="match status" value="1"/>
</dbReference>
<evidence type="ECO:0000313" key="10">
    <source>
        <dbReference type="EMBL" id="TQN31742.1"/>
    </source>
</evidence>
<protein>
    <submittedName>
        <fullName evidence="10">Energy-coupling factor transport system ATP-binding protein</fullName>
    </submittedName>
</protein>
<evidence type="ECO:0000256" key="3">
    <source>
        <dbReference type="ARBA" id="ARBA00022448"/>
    </source>
</evidence>
<dbReference type="GO" id="GO:0005524">
    <property type="term" value="F:ATP binding"/>
    <property type="evidence" value="ECO:0007669"/>
    <property type="project" value="UniProtKB-KW"/>
</dbReference>
<dbReference type="FunFam" id="3.40.50.300:FF:000224">
    <property type="entry name" value="Energy-coupling factor transporter ATP-binding protein EcfA"/>
    <property type="match status" value="1"/>
</dbReference>
<evidence type="ECO:0000256" key="8">
    <source>
        <dbReference type="ARBA" id="ARBA00023136"/>
    </source>
</evidence>
<dbReference type="SMART" id="SM00382">
    <property type="entry name" value="AAA"/>
    <property type="match status" value="1"/>
</dbReference>
<dbReference type="CDD" id="cd03225">
    <property type="entry name" value="ABC_cobalt_CbiO_domain1"/>
    <property type="match status" value="1"/>
</dbReference>
<dbReference type="PANTHER" id="PTHR43553">
    <property type="entry name" value="HEAVY METAL TRANSPORTER"/>
    <property type="match status" value="1"/>
</dbReference>
<dbReference type="InterPro" id="IPR003593">
    <property type="entry name" value="AAA+_ATPase"/>
</dbReference>
<comment type="similarity">
    <text evidence="2">Belongs to the ABC transporter superfamily.</text>
</comment>
<dbReference type="OrthoDB" id="501320at2"/>
<dbReference type="InterPro" id="IPR015856">
    <property type="entry name" value="ABC_transpr_CbiO/EcfA_su"/>
</dbReference>
<evidence type="ECO:0000256" key="1">
    <source>
        <dbReference type="ARBA" id="ARBA00004236"/>
    </source>
</evidence>